<organism evidence="2 3">
    <name type="scientific">Qipengyuania citrea</name>
    <dbReference type="NCBI Taxonomy" id="225971"/>
    <lineage>
        <taxon>Bacteria</taxon>
        <taxon>Pseudomonadati</taxon>
        <taxon>Pseudomonadota</taxon>
        <taxon>Alphaproteobacteria</taxon>
        <taxon>Sphingomonadales</taxon>
        <taxon>Erythrobacteraceae</taxon>
        <taxon>Qipengyuania</taxon>
    </lineage>
</organism>
<evidence type="ECO:0000313" key="2">
    <source>
        <dbReference type="EMBL" id="USA63269.1"/>
    </source>
</evidence>
<evidence type="ECO:0000313" key="3">
    <source>
        <dbReference type="Proteomes" id="UP001056619"/>
    </source>
</evidence>
<keyword evidence="2" id="KW-0614">Plasmid</keyword>
<dbReference type="CDD" id="cd04301">
    <property type="entry name" value="NAT_SF"/>
    <property type="match status" value="1"/>
</dbReference>
<dbReference type="Proteomes" id="UP001056619">
    <property type="component" value="Plasmid plas2"/>
</dbReference>
<name>A0ABY4UB04_9SPHN</name>
<feature type="domain" description="N-acetyltransferase" evidence="1">
    <location>
        <begin position="25"/>
        <end position="181"/>
    </location>
</feature>
<dbReference type="RefSeq" id="WP_054590526.1">
    <property type="nucleotide sequence ID" value="NZ_CP098496.1"/>
</dbReference>
<dbReference type="Pfam" id="PF00583">
    <property type="entry name" value="Acetyltransf_1"/>
    <property type="match status" value="1"/>
</dbReference>
<evidence type="ECO:0000259" key="1">
    <source>
        <dbReference type="PROSITE" id="PS51186"/>
    </source>
</evidence>
<sequence length="182" mass="21044">MDRSMLKRLVEYRVNWILTQDHKVATAQPGERLRTAAMSDHVRRVLRNHPDERVRSALSFENAGYKGFALLLDQEPVCVVHFTDSAHYEHAATWPLADHEVALVNIITLPQYRSRGYASQLIKEATAELVPDPFVRAIAFIWWNHTASLRAFRKAGWKRIGFSLELVRRKGRTFTMRIPLLP</sequence>
<accession>A0ABY4UB04</accession>
<dbReference type="InterPro" id="IPR000182">
    <property type="entry name" value="GNAT_dom"/>
</dbReference>
<dbReference type="SUPFAM" id="SSF55729">
    <property type="entry name" value="Acyl-CoA N-acyltransferases (Nat)"/>
    <property type="match status" value="1"/>
</dbReference>
<proteinExistence type="predicted"/>
<dbReference type="Gene3D" id="3.40.630.30">
    <property type="match status" value="1"/>
</dbReference>
<gene>
    <name evidence="2" type="ORF">NCF85_16950</name>
</gene>
<reference evidence="2 3" key="1">
    <citation type="submission" date="2022-06" db="EMBL/GenBank/DDBJ databases">
        <authorList>
            <person name="Liu G."/>
        </authorList>
    </citation>
    <scope>NUCLEOTIDE SEQUENCE [LARGE SCALE GENOMIC DNA]</scope>
    <source>
        <strain evidence="2 3">E4</strain>
        <plasmid evidence="2 3">plas2</plasmid>
    </source>
</reference>
<protein>
    <recommendedName>
        <fullName evidence="1">N-acetyltransferase domain-containing protein</fullName>
    </recommendedName>
</protein>
<geneLocation type="plasmid" evidence="2 3">
    <name>plas2</name>
</geneLocation>
<dbReference type="PROSITE" id="PS51186">
    <property type="entry name" value="GNAT"/>
    <property type="match status" value="1"/>
</dbReference>
<keyword evidence="3" id="KW-1185">Reference proteome</keyword>
<dbReference type="InterPro" id="IPR016181">
    <property type="entry name" value="Acyl_CoA_acyltransferase"/>
</dbReference>
<dbReference type="EMBL" id="CP098496">
    <property type="protein sequence ID" value="USA63269.1"/>
    <property type="molecule type" value="Genomic_DNA"/>
</dbReference>